<dbReference type="Gene3D" id="3.30.1490.100">
    <property type="entry name" value="DNA polymerase, Y-family, little finger domain"/>
    <property type="match status" value="1"/>
</dbReference>
<gene>
    <name evidence="7" type="ORF">CAY53_01100</name>
</gene>
<dbReference type="Pfam" id="PF00817">
    <property type="entry name" value="IMS"/>
    <property type="match status" value="1"/>
</dbReference>
<dbReference type="EMBL" id="CP021255">
    <property type="protein sequence ID" value="AVD70248.1"/>
    <property type="molecule type" value="Genomic_DNA"/>
</dbReference>
<feature type="domain" description="UmuC" evidence="6">
    <location>
        <begin position="21"/>
        <end position="202"/>
    </location>
</feature>
<name>A0A2L1GKR7_9BACT</name>
<evidence type="ECO:0000256" key="4">
    <source>
        <dbReference type="ARBA" id="ARBA00023204"/>
    </source>
</evidence>
<dbReference type="InterPro" id="IPR024728">
    <property type="entry name" value="PolY_HhH_motif"/>
</dbReference>
<dbReference type="PROSITE" id="PS50173">
    <property type="entry name" value="UMUC"/>
    <property type="match status" value="1"/>
</dbReference>
<proteinExistence type="inferred from homology"/>
<evidence type="ECO:0000256" key="1">
    <source>
        <dbReference type="ARBA" id="ARBA00010945"/>
    </source>
</evidence>
<dbReference type="InterPro" id="IPR043128">
    <property type="entry name" value="Rev_trsase/Diguanyl_cyclase"/>
</dbReference>
<dbReference type="GO" id="GO:0042276">
    <property type="term" value="P:error-prone translesion synthesis"/>
    <property type="evidence" value="ECO:0007669"/>
    <property type="project" value="TreeGrafter"/>
</dbReference>
<dbReference type="Pfam" id="PF11799">
    <property type="entry name" value="IMS_C"/>
    <property type="match status" value="1"/>
</dbReference>
<dbReference type="InterPro" id="IPR025188">
    <property type="entry name" value="DUF4113"/>
</dbReference>
<dbReference type="InterPro" id="IPR043502">
    <property type="entry name" value="DNA/RNA_pol_sf"/>
</dbReference>
<evidence type="ECO:0000256" key="5">
    <source>
        <dbReference type="ARBA" id="ARBA00023236"/>
    </source>
</evidence>
<evidence type="ECO:0000259" key="6">
    <source>
        <dbReference type="PROSITE" id="PS50173"/>
    </source>
</evidence>
<keyword evidence="8" id="KW-1185">Reference proteome</keyword>
<evidence type="ECO:0000313" key="7">
    <source>
        <dbReference type="EMBL" id="AVD70248.1"/>
    </source>
</evidence>
<sequence>MSSISSDSPRLKGARPEPMLWALVDCNNFFVSCELVFRPDLKGRPVVVLSSNDGCIVARSPEAKALGIGMGVPEFRVRPILRANRVQVFSSNYALYADMSARVMATLAGLCPEICQYSIDEAFIPLSGALAKDAFAVAQTLRRTVLKWTGITVSVGVAPTRTLAKAANHMAKQGLGVVVLDRAADLSALLERLPVGEVWGIGRRLAAKLAFLGVSNARVFASQSDEWIQRHCTIGGLRTARELRGMPALAGEHAPTPRHTLVVSRSFGEQVRDLPPLAQAVATFTARAAERLRKAGLAAGGVGVHIRSSLYTGAAYNASGQKRLSEATNDTGRLQEAALSVLRTLYRRGPAYAKAGVLLFELTDAARGQYALFPEQSEASTAQRAALMQAMDAINRKMGRETLRLGAAGPKDAGWHVRQDRVSPRATTEWDELPKAFCR</sequence>
<keyword evidence="4" id="KW-0234">DNA repair</keyword>
<dbReference type="SUPFAM" id="SSF56672">
    <property type="entry name" value="DNA/RNA polymerases"/>
    <property type="match status" value="1"/>
</dbReference>
<dbReference type="Pfam" id="PF13438">
    <property type="entry name" value="DUF4113"/>
    <property type="match status" value="1"/>
</dbReference>
<dbReference type="InterPro" id="IPR050116">
    <property type="entry name" value="DNA_polymerase-Y"/>
</dbReference>
<dbReference type="GO" id="GO:0005829">
    <property type="term" value="C:cytosol"/>
    <property type="evidence" value="ECO:0007669"/>
    <property type="project" value="TreeGrafter"/>
</dbReference>
<dbReference type="GO" id="GO:0009432">
    <property type="term" value="P:SOS response"/>
    <property type="evidence" value="ECO:0007669"/>
    <property type="project" value="UniProtKB-KW"/>
</dbReference>
<dbReference type="GO" id="GO:0006281">
    <property type="term" value="P:DNA repair"/>
    <property type="evidence" value="ECO:0007669"/>
    <property type="project" value="UniProtKB-KW"/>
</dbReference>
<dbReference type="KEGG" id="deo:CAY53_01100"/>
<dbReference type="PANTHER" id="PTHR11076">
    <property type="entry name" value="DNA REPAIR POLYMERASE UMUC / TRANSFERASE FAMILY MEMBER"/>
    <property type="match status" value="1"/>
</dbReference>
<keyword evidence="5" id="KW-0742">SOS response</keyword>
<dbReference type="InterPro" id="IPR017961">
    <property type="entry name" value="DNA_pol_Y-fam_little_finger"/>
</dbReference>
<protein>
    <recommendedName>
        <fullName evidence="6">UmuC domain-containing protein</fullName>
    </recommendedName>
</protein>
<dbReference type="CDD" id="cd01700">
    <property type="entry name" value="PolY_Pol_V_umuC"/>
    <property type="match status" value="1"/>
</dbReference>
<dbReference type="GO" id="GO:0003684">
    <property type="term" value="F:damaged DNA binding"/>
    <property type="evidence" value="ECO:0007669"/>
    <property type="project" value="InterPro"/>
</dbReference>
<organism evidence="7 8">
    <name type="scientific">Desulfobulbus oralis</name>
    <dbReference type="NCBI Taxonomy" id="1986146"/>
    <lineage>
        <taxon>Bacteria</taxon>
        <taxon>Pseudomonadati</taxon>
        <taxon>Thermodesulfobacteriota</taxon>
        <taxon>Desulfobulbia</taxon>
        <taxon>Desulfobulbales</taxon>
        <taxon>Desulfobulbaceae</taxon>
        <taxon>Desulfobulbus</taxon>
    </lineage>
</organism>
<dbReference type="PANTHER" id="PTHR11076:SF34">
    <property type="entry name" value="PROTEIN UMUC"/>
    <property type="match status" value="1"/>
</dbReference>
<comment type="similarity">
    <text evidence="1">Belongs to the DNA polymerase type-Y family.</text>
</comment>
<dbReference type="GO" id="GO:0003887">
    <property type="term" value="F:DNA-directed DNA polymerase activity"/>
    <property type="evidence" value="ECO:0007669"/>
    <property type="project" value="TreeGrafter"/>
</dbReference>
<evidence type="ECO:0000256" key="2">
    <source>
        <dbReference type="ARBA" id="ARBA00022763"/>
    </source>
</evidence>
<keyword evidence="3" id="KW-0741">SOS mutagenesis</keyword>
<dbReference type="Gene3D" id="3.40.1170.60">
    <property type="match status" value="1"/>
</dbReference>
<evidence type="ECO:0000313" key="8">
    <source>
        <dbReference type="Proteomes" id="UP000239867"/>
    </source>
</evidence>
<dbReference type="Gene3D" id="3.30.70.270">
    <property type="match status" value="1"/>
</dbReference>
<keyword evidence="2" id="KW-0227">DNA damage</keyword>
<dbReference type="InterPro" id="IPR036775">
    <property type="entry name" value="DNA_pol_Y-fam_lit_finger_sf"/>
</dbReference>
<dbReference type="InterPro" id="IPR001126">
    <property type="entry name" value="UmuC"/>
</dbReference>
<dbReference type="Proteomes" id="UP000239867">
    <property type="component" value="Chromosome"/>
</dbReference>
<accession>A0A2L1GKR7</accession>
<dbReference type="RefSeq" id="WP_219842692.1">
    <property type="nucleotide sequence ID" value="NZ_CP021255.1"/>
</dbReference>
<evidence type="ECO:0000256" key="3">
    <source>
        <dbReference type="ARBA" id="ARBA00023199"/>
    </source>
</evidence>
<dbReference type="Pfam" id="PF11798">
    <property type="entry name" value="IMS_HHH"/>
    <property type="match status" value="1"/>
</dbReference>
<dbReference type="AlphaFoldDB" id="A0A2L1GKR7"/>
<reference evidence="7 8" key="1">
    <citation type="journal article" date="2018" name="MBio">
        <title>Insights into the evolution of host association through the isolation and characterization of a novel human periodontal pathobiont, Desulfobulbus oralis.</title>
        <authorList>
            <person name="Cross K.L."/>
            <person name="Chirania P."/>
            <person name="Xiong W."/>
            <person name="Beall C.J."/>
            <person name="Elkins J.G."/>
            <person name="Giannone R.J."/>
            <person name="Griffen A.L."/>
            <person name="Guss A.M."/>
            <person name="Hettich R.L."/>
            <person name="Joshi S.S."/>
            <person name="Mokrzan E.M."/>
            <person name="Martin R.K."/>
            <person name="Zhulin I.B."/>
            <person name="Leys E.J."/>
            <person name="Podar M."/>
        </authorList>
    </citation>
    <scope>NUCLEOTIDE SEQUENCE [LARGE SCALE GENOMIC DNA]</scope>
    <source>
        <strain evidence="7 8">ORNL</strain>
    </source>
</reference>